<dbReference type="EC" id="1.8.4.11" evidence="2"/>
<evidence type="ECO:0000256" key="2">
    <source>
        <dbReference type="HAMAP-Rule" id="MF_01401"/>
    </source>
</evidence>
<comment type="catalytic activity">
    <reaction evidence="2">
        <text>L-methionyl-[protein] + [thioredoxin]-disulfide + H2O = L-methionyl-(S)-S-oxide-[protein] + [thioredoxin]-dithiol</text>
        <dbReference type="Rhea" id="RHEA:14217"/>
        <dbReference type="Rhea" id="RHEA-COMP:10698"/>
        <dbReference type="Rhea" id="RHEA-COMP:10700"/>
        <dbReference type="Rhea" id="RHEA-COMP:12313"/>
        <dbReference type="Rhea" id="RHEA-COMP:12315"/>
        <dbReference type="ChEBI" id="CHEBI:15377"/>
        <dbReference type="ChEBI" id="CHEBI:16044"/>
        <dbReference type="ChEBI" id="CHEBI:29950"/>
        <dbReference type="ChEBI" id="CHEBI:44120"/>
        <dbReference type="ChEBI" id="CHEBI:50058"/>
        <dbReference type="EC" id="1.8.4.11"/>
    </reaction>
</comment>
<dbReference type="Gene3D" id="3.30.1060.10">
    <property type="entry name" value="Peptide methionine sulphoxide reductase MsrA"/>
    <property type="match status" value="1"/>
</dbReference>
<dbReference type="InterPro" id="IPR036509">
    <property type="entry name" value="Met_Sox_Rdtase_MsrA_sf"/>
</dbReference>
<name>A0A1B1TEN5_9ARCH</name>
<accession>A0A1B1TEN5</accession>
<organism evidence="4">
    <name type="scientific">uncultured Poseidoniia archaeon</name>
    <dbReference type="NCBI Taxonomy" id="1697135"/>
    <lineage>
        <taxon>Archaea</taxon>
        <taxon>Methanobacteriati</taxon>
        <taxon>Thermoplasmatota</taxon>
        <taxon>Candidatus Poseidoniia</taxon>
        <taxon>environmental samples</taxon>
    </lineage>
</organism>
<dbReference type="GO" id="GO:0033744">
    <property type="term" value="F:L-methionine:thioredoxin-disulfide S-oxidoreductase activity"/>
    <property type="evidence" value="ECO:0007669"/>
    <property type="project" value="RHEA"/>
</dbReference>
<dbReference type="InterPro" id="IPR002569">
    <property type="entry name" value="Met_Sox_Rdtase_MsrA_dom"/>
</dbReference>
<comment type="catalytic activity">
    <reaction evidence="2">
        <text>[thioredoxin]-disulfide + L-methionine + H2O = L-methionine (S)-S-oxide + [thioredoxin]-dithiol</text>
        <dbReference type="Rhea" id="RHEA:19993"/>
        <dbReference type="Rhea" id="RHEA-COMP:10698"/>
        <dbReference type="Rhea" id="RHEA-COMP:10700"/>
        <dbReference type="ChEBI" id="CHEBI:15377"/>
        <dbReference type="ChEBI" id="CHEBI:29950"/>
        <dbReference type="ChEBI" id="CHEBI:50058"/>
        <dbReference type="ChEBI" id="CHEBI:57844"/>
        <dbReference type="ChEBI" id="CHEBI:58772"/>
        <dbReference type="EC" id="1.8.4.11"/>
    </reaction>
</comment>
<dbReference type="GO" id="GO:0008113">
    <property type="term" value="F:peptide-methionine (S)-S-oxide reductase activity"/>
    <property type="evidence" value="ECO:0007669"/>
    <property type="project" value="UniProtKB-UniRule"/>
</dbReference>
<protein>
    <recommendedName>
        <fullName evidence="2">Peptide methionine sulfoxide reductase MsrA</fullName>
        <shortName evidence="2">Protein-methionine-S-oxide reductase</shortName>
        <ecNumber evidence="2">1.8.4.11</ecNumber>
    </recommendedName>
    <alternativeName>
        <fullName evidence="2">Peptide-methionine (S)-S-oxide reductase</fullName>
        <shortName evidence="2">Peptide Met(O) reductase</shortName>
    </alternativeName>
</protein>
<feature type="domain" description="Peptide methionine sulphoxide reductase MsrA" evidence="3">
    <location>
        <begin position="7"/>
        <end position="156"/>
    </location>
</feature>
<dbReference type="NCBIfam" id="TIGR00401">
    <property type="entry name" value="msrA"/>
    <property type="match status" value="1"/>
</dbReference>
<dbReference type="AlphaFoldDB" id="A0A1B1TEN5"/>
<dbReference type="SUPFAM" id="SSF55068">
    <property type="entry name" value="Peptide methionine sulfoxide reductase"/>
    <property type="match status" value="1"/>
</dbReference>
<evidence type="ECO:0000313" key="4">
    <source>
        <dbReference type="EMBL" id="ANV80745.1"/>
    </source>
</evidence>
<reference evidence="4" key="2">
    <citation type="journal article" date="2015" name="ISME J.">
        <title>A new class of marine Euryarchaeota group II from the Mediterranean deep chlorophyll maximum.</title>
        <authorList>
            <person name="Martin-Cuadrado A.B."/>
            <person name="Garcia-Heredia I."/>
            <person name="Molto A.G."/>
            <person name="Lopez-Ubeda R."/>
            <person name="Kimes N."/>
            <person name="Lopez-Garcia P."/>
            <person name="Moreira D."/>
            <person name="Rodriguez-Valera F."/>
        </authorList>
    </citation>
    <scope>NUCLEOTIDE SEQUENCE</scope>
</reference>
<sequence length="179" mass="20564">MMCMENVIIGGGCFWCTEGVMNGLKGVLEVSPGYCGGHVENPTYEQVCRKKTGHAEVVKVTYDSKIINLKTILEIFFTSHDPTQLNRQGNDIGPQYRSIVFYNNEKERNIINLVIGSLNDFYDNEIVTEVVPKSKFYIAEKYHHDYYARNSSQPYCAMVISPKIIKVRKKYLDLYNIEN</sequence>
<comment type="similarity">
    <text evidence="2">Belongs to the MsrA Met sulfoxide reductase family.</text>
</comment>
<dbReference type="Pfam" id="PF01625">
    <property type="entry name" value="PMSR"/>
    <property type="match status" value="1"/>
</dbReference>
<reference evidence="4" key="1">
    <citation type="submission" date="2014-11" db="EMBL/GenBank/DDBJ databases">
        <authorList>
            <person name="Zhu J."/>
            <person name="Qi W."/>
            <person name="Song R."/>
        </authorList>
    </citation>
    <scope>NUCLEOTIDE SEQUENCE</scope>
</reference>
<gene>
    <name evidence="2" type="primary">msrA</name>
</gene>
<dbReference type="HAMAP" id="MF_01401">
    <property type="entry name" value="MsrA"/>
    <property type="match status" value="1"/>
</dbReference>
<comment type="function">
    <text evidence="2">Has an important function as a repair enzyme for proteins that have been inactivated by oxidation. Catalyzes the reversible oxidation-reduction of methionine sulfoxide in proteins to methionine.</text>
</comment>
<proteinExistence type="inferred from homology"/>
<dbReference type="EMBL" id="KP211904">
    <property type="protein sequence ID" value="ANV80745.1"/>
    <property type="molecule type" value="Genomic_DNA"/>
</dbReference>
<evidence type="ECO:0000256" key="1">
    <source>
        <dbReference type="ARBA" id="ARBA00023002"/>
    </source>
</evidence>
<dbReference type="PANTHER" id="PTHR43774:SF1">
    <property type="entry name" value="PEPTIDE METHIONINE SULFOXIDE REDUCTASE MSRA 2"/>
    <property type="match status" value="1"/>
</dbReference>
<evidence type="ECO:0000259" key="3">
    <source>
        <dbReference type="Pfam" id="PF01625"/>
    </source>
</evidence>
<dbReference type="PANTHER" id="PTHR43774">
    <property type="entry name" value="PEPTIDE METHIONINE SULFOXIDE REDUCTASE"/>
    <property type="match status" value="1"/>
</dbReference>
<keyword evidence="1 2" id="KW-0560">Oxidoreductase</keyword>
<feature type="active site" evidence="2">
    <location>
        <position position="13"/>
    </location>
</feature>